<keyword evidence="6 10" id="KW-1133">Transmembrane helix</keyword>
<evidence type="ECO:0000313" key="12">
    <source>
        <dbReference type="Proteomes" id="UP000005204"/>
    </source>
</evidence>
<dbReference type="InterPro" id="IPR002076">
    <property type="entry name" value="ELO_fam"/>
</dbReference>
<evidence type="ECO:0000256" key="10">
    <source>
        <dbReference type="RuleBase" id="RU361115"/>
    </source>
</evidence>
<comment type="catalytic activity">
    <reaction evidence="10">
        <text>a very-long-chain acyl-CoA + malonyl-CoA + H(+) = a very-long-chain 3-oxoacyl-CoA + CO2 + CoA</text>
        <dbReference type="Rhea" id="RHEA:32727"/>
        <dbReference type="ChEBI" id="CHEBI:15378"/>
        <dbReference type="ChEBI" id="CHEBI:16526"/>
        <dbReference type="ChEBI" id="CHEBI:57287"/>
        <dbReference type="ChEBI" id="CHEBI:57384"/>
        <dbReference type="ChEBI" id="CHEBI:90725"/>
        <dbReference type="ChEBI" id="CHEBI:90736"/>
        <dbReference type="EC" id="2.3.1.199"/>
    </reaction>
</comment>
<keyword evidence="2 10" id="KW-0444">Lipid biosynthesis</keyword>
<keyword evidence="9 10" id="KW-0275">Fatty acid biosynthesis</keyword>
<feature type="transmembrane region" description="Helical" evidence="10">
    <location>
        <begin position="111"/>
        <end position="131"/>
    </location>
</feature>
<evidence type="ECO:0000256" key="4">
    <source>
        <dbReference type="ARBA" id="ARBA00022692"/>
    </source>
</evidence>
<dbReference type="RefSeq" id="XP_012544187.2">
    <property type="nucleotide sequence ID" value="XM_012688733.4"/>
</dbReference>
<evidence type="ECO:0000256" key="5">
    <source>
        <dbReference type="ARBA" id="ARBA00022832"/>
    </source>
</evidence>
<feature type="transmembrane region" description="Helical" evidence="10">
    <location>
        <begin position="167"/>
        <end position="185"/>
    </location>
</feature>
<comment type="similarity">
    <text evidence="10">Belongs to the ELO family.</text>
</comment>
<evidence type="ECO:0000256" key="1">
    <source>
        <dbReference type="ARBA" id="ARBA00004141"/>
    </source>
</evidence>
<dbReference type="AlphaFoldDB" id="A0A8R2G8D3"/>
<dbReference type="GO" id="GO:0034626">
    <property type="term" value="P:fatty acid elongation, polyunsaturated fatty acid"/>
    <property type="evidence" value="ECO:0007669"/>
    <property type="project" value="TreeGrafter"/>
</dbReference>
<dbReference type="GO" id="GO:0030148">
    <property type="term" value="P:sphingolipid biosynthetic process"/>
    <property type="evidence" value="ECO:0007669"/>
    <property type="project" value="TreeGrafter"/>
</dbReference>
<evidence type="ECO:0000313" key="11">
    <source>
        <dbReference type="EnsemblMetazoa" id="XP_012544187.2"/>
    </source>
</evidence>
<evidence type="ECO:0000256" key="9">
    <source>
        <dbReference type="ARBA" id="ARBA00023160"/>
    </source>
</evidence>
<evidence type="ECO:0000256" key="3">
    <source>
        <dbReference type="ARBA" id="ARBA00022679"/>
    </source>
</evidence>
<name>A0A8R2G8D3_BOMMO</name>
<organism evidence="11 12">
    <name type="scientific">Bombyx mori</name>
    <name type="common">Silk moth</name>
    <dbReference type="NCBI Taxonomy" id="7091"/>
    <lineage>
        <taxon>Eukaryota</taxon>
        <taxon>Metazoa</taxon>
        <taxon>Ecdysozoa</taxon>
        <taxon>Arthropoda</taxon>
        <taxon>Hexapoda</taxon>
        <taxon>Insecta</taxon>
        <taxon>Pterygota</taxon>
        <taxon>Neoptera</taxon>
        <taxon>Endopterygota</taxon>
        <taxon>Lepidoptera</taxon>
        <taxon>Glossata</taxon>
        <taxon>Ditrysia</taxon>
        <taxon>Bombycoidea</taxon>
        <taxon>Bombycidae</taxon>
        <taxon>Bombycinae</taxon>
        <taxon>Bombyx</taxon>
    </lineage>
</organism>
<dbReference type="EnsemblMetazoa" id="XM_012688733.3">
    <property type="protein sequence ID" value="XP_012544187.2"/>
    <property type="gene ID" value="LOC105841346"/>
</dbReference>
<feature type="transmembrane region" description="Helical" evidence="10">
    <location>
        <begin position="143"/>
        <end position="161"/>
    </location>
</feature>
<dbReference type="GO" id="GO:0034625">
    <property type="term" value="P:fatty acid elongation, monounsaturated fatty acid"/>
    <property type="evidence" value="ECO:0007669"/>
    <property type="project" value="TreeGrafter"/>
</dbReference>
<dbReference type="PANTHER" id="PTHR11157">
    <property type="entry name" value="FATTY ACID ACYL TRANSFERASE-RELATED"/>
    <property type="match status" value="1"/>
</dbReference>
<dbReference type="GO" id="GO:0009922">
    <property type="term" value="F:fatty acid elongase activity"/>
    <property type="evidence" value="ECO:0007669"/>
    <property type="project" value="UniProtKB-EC"/>
</dbReference>
<dbReference type="GO" id="GO:0005789">
    <property type="term" value="C:endoplasmic reticulum membrane"/>
    <property type="evidence" value="ECO:0007669"/>
    <property type="project" value="TreeGrafter"/>
</dbReference>
<dbReference type="Pfam" id="PF01151">
    <property type="entry name" value="ELO"/>
    <property type="match status" value="1"/>
</dbReference>
<feature type="transmembrane region" description="Helical" evidence="10">
    <location>
        <begin position="30"/>
        <end position="50"/>
    </location>
</feature>
<evidence type="ECO:0000256" key="8">
    <source>
        <dbReference type="ARBA" id="ARBA00023136"/>
    </source>
</evidence>
<feature type="transmembrane region" description="Helical" evidence="10">
    <location>
        <begin position="71"/>
        <end position="91"/>
    </location>
</feature>
<dbReference type="Proteomes" id="UP000005204">
    <property type="component" value="Unassembled WGS sequence"/>
</dbReference>
<keyword evidence="5 10" id="KW-0276">Fatty acid metabolism</keyword>
<dbReference type="GeneID" id="105841346"/>
<reference evidence="11" key="2">
    <citation type="submission" date="2022-06" db="UniProtKB">
        <authorList>
            <consortium name="EnsemblMetazoa"/>
        </authorList>
    </citation>
    <scope>IDENTIFICATION</scope>
    <source>
        <strain evidence="11">p50T (Dazao)</strain>
    </source>
</reference>
<dbReference type="KEGG" id="bmor:105841346"/>
<evidence type="ECO:0000256" key="6">
    <source>
        <dbReference type="ARBA" id="ARBA00022989"/>
    </source>
</evidence>
<dbReference type="GO" id="GO:0019367">
    <property type="term" value="P:fatty acid elongation, saturated fatty acid"/>
    <property type="evidence" value="ECO:0007669"/>
    <property type="project" value="TreeGrafter"/>
</dbReference>
<proteinExistence type="inferred from homology"/>
<accession>A0A8R2G8D3</accession>
<keyword evidence="7 10" id="KW-0443">Lipid metabolism</keyword>
<evidence type="ECO:0000256" key="7">
    <source>
        <dbReference type="ARBA" id="ARBA00023098"/>
    </source>
</evidence>
<comment type="subcellular location">
    <subcellularLocation>
        <location evidence="1">Membrane</location>
        <topology evidence="1">Multi-pass membrane protein</topology>
    </subcellularLocation>
</comment>
<keyword evidence="3 10" id="KW-0808">Transferase</keyword>
<reference evidence="12" key="1">
    <citation type="journal article" date="2008" name="Insect Biochem. Mol. Biol.">
        <title>The genome of a lepidopteran model insect, the silkworm Bombyx mori.</title>
        <authorList>
            <consortium name="International Silkworm Genome Consortium"/>
        </authorList>
    </citation>
    <scope>NUCLEOTIDE SEQUENCE [LARGE SCALE GENOMIC DNA]</scope>
    <source>
        <strain evidence="12">p50T</strain>
    </source>
</reference>
<protein>
    <recommendedName>
        <fullName evidence="10">Elongation of very long chain fatty acids protein</fullName>
        <ecNumber evidence="10">2.3.1.199</ecNumber>
    </recommendedName>
    <alternativeName>
        <fullName evidence="10">Very-long-chain 3-oxoacyl-CoA synthase</fullName>
    </alternativeName>
</protein>
<dbReference type="EC" id="2.3.1.199" evidence="10"/>
<dbReference type="RefSeq" id="XP_062530092.1">
    <property type="nucleotide sequence ID" value="XM_062674108.1"/>
</dbReference>
<dbReference type="PANTHER" id="PTHR11157:SF113">
    <property type="entry name" value="ELONGATION OF VERY LONG CHAIN FATTY ACIDS PROTEIN"/>
    <property type="match status" value="1"/>
</dbReference>
<dbReference type="GO" id="GO:0042761">
    <property type="term" value="P:very long-chain fatty acid biosynthetic process"/>
    <property type="evidence" value="ECO:0007669"/>
    <property type="project" value="TreeGrafter"/>
</dbReference>
<keyword evidence="12" id="KW-1185">Reference proteome</keyword>
<keyword evidence="8 10" id="KW-0472">Membrane</keyword>
<evidence type="ECO:0000256" key="2">
    <source>
        <dbReference type="ARBA" id="ARBA00022516"/>
    </source>
</evidence>
<feature type="transmembrane region" description="Helical" evidence="10">
    <location>
        <begin position="206"/>
        <end position="224"/>
    </location>
</feature>
<sequence length="264" mass="31225">MEWLRKYYHTVFYDRADQRVKDWLFMTSPWPIVAILTTYLLLIKFILPIYMRNKRPYSLKGVIKSYNVTMIVFNLVVAWGIATSGWTTTYHFGCVLPDYTTKPEPMRMLTFMWWTLTIKMTELLETVIFLLRKKNQQASFLHVYHHVISLVMIWCGVKYIGGGMASFPVMINSGVHVVMYCYYLLSADGSPRVKAYLHRYKKWLTIIQMVQFTVLLAHALQAFLPSCPAPLTIAYMYLPNVLIVYYMFYEFFKKNYSENHKISK</sequence>
<feature type="transmembrane region" description="Helical" evidence="10">
    <location>
        <begin position="230"/>
        <end position="248"/>
    </location>
</feature>
<keyword evidence="4 10" id="KW-0812">Transmembrane</keyword>